<keyword evidence="2" id="KW-1185">Reference proteome</keyword>
<evidence type="ECO:0000313" key="1">
    <source>
        <dbReference type="EMBL" id="MDP2566482.1"/>
    </source>
</evidence>
<accession>A0ABT9FI73</accession>
<dbReference type="Proteomes" id="UP001177212">
    <property type="component" value="Unassembled WGS sequence"/>
</dbReference>
<dbReference type="EMBL" id="JAUYVT010000020">
    <property type="protein sequence ID" value="MDP2566482.1"/>
    <property type="molecule type" value="Genomic_DNA"/>
</dbReference>
<name>A0ABT9FI73_9GAMM</name>
<reference evidence="1" key="1">
    <citation type="submission" date="2023-07" db="EMBL/GenBank/DDBJ databases">
        <title>Genome content predicts the carbon catabolic preferences of heterotrophic bacteria.</title>
        <authorList>
            <person name="Gralka M."/>
        </authorList>
    </citation>
    <scope>NUCLEOTIDE SEQUENCE</scope>
    <source>
        <strain evidence="1">4G09</strain>
    </source>
</reference>
<comment type="caution">
    <text evidence="1">The sequence shown here is derived from an EMBL/GenBank/DDBJ whole genome shotgun (WGS) entry which is preliminary data.</text>
</comment>
<organism evidence="1 2">
    <name type="scientific">Pseudoalteromonas marina</name>
    <dbReference type="NCBI Taxonomy" id="267375"/>
    <lineage>
        <taxon>Bacteria</taxon>
        <taxon>Pseudomonadati</taxon>
        <taxon>Pseudomonadota</taxon>
        <taxon>Gammaproteobacteria</taxon>
        <taxon>Alteromonadales</taxon>
        <taxon>Pseudoalteromonadaceae</taxon>
        <taxon>Pseudoalteromonas</taxon>
    </lineage>
</organism>
<dbReference type="RefSeq" id="WP_305473124.1">
    <property type="nucleotide sequence ID" value="NZ_JAUYVT010000020.1"/>
</dbReference>
<gene>
    <name evidence="1" type="ORF">Q8W34_17680</name>
</gene>
<protein>
    <submittedName>
        <fullName evidence="1">Uncharacterized protein</fullName>
    </submittedName>
</protein>
<sequence length="88" mass="10207">MKILLKQTNDLGTEEPKELLIESDEIRSVEAFRPISSHPKSISRLTLRRAETYLSDEGYEERHLIVEHQCFYVLETPSEIFNLSKGIS</sequence>
<proteinExistence type="predicted"/>
<evidence type="ECO:0000313" key="2">
    <source>
        <dbReference type="Proteomes" id="UP001177212"/>
    </source>
</evidence>